<name>A0AAU9MDU0_9ASTR</name>
<comment type="caution">
    <text evidence="2">The sequence shown here is derived from an EMBL/GenBank/DDBJ whole genome shotgun (WGS) entry which is preliminary data.</text>
</comment>
<organism evidence="2 3">
    <name type="scientific">Lactuca virosa</name>
    <dbReference type="NCBI Taxonomy" id="75947"/>
    <lineage>
        <taxon>Eukaryota</taxon>
        <taxon>Viridiplantae</taxon>
        <taxon>Streptophyta</taxon>
        <taxon>Embryophyta</taxon>
        <taxon>Tracheophyta</taxon>
        <taxon>Spermatophyta</taxon>
        <taxon>Magnoliopsida</taxon>
        <taxon>eudicotyledons</taxon>
        <taxon>Gunneridae</taxon>
        <taxon>Pentapetalae</taxon>
        <taxon>asterids</taxon>
        <taxon>campanulids</taxon>
        <taxon>Asterales</taxon>
        <taxon>Asteraceae</taxon>
        <taxon>Cichorioideae</taxon>
        <taxon>Cichorieae</taxon>
        <taxon>Lactucinae</taxon>
        <taxon>Lactuca</taxon>
    </lineage>
</organism>
<feature type="region of interest" description="Disordered" evidence="1">
    <location>
        <begin position="193"/>
        <end position="214"/>
    </location>
</feature>
<proteinExistence type="predicted"/>
<dbReference type="AlphaFoldDB" id="A0AAU9MDU0"/>
<feature type="compositionally biased region" description="Acidic residues" evidence="1">
    <location>
        <begin position="203"/>
        <end position="214"/>
    </location>
</feature>
<dbReference type="EMBL" id="CAKMRJ010002223">
    <property type="protein sequence ID" value="CAH1426009.1"/>
    <property type="molecule type" value="Genomic_DNA"/>
</dbReference>
<feature type="compositionally biased region" description="Basic and acidic residues" evidence="1">
    <location>
        <begin position="86"/>
        <end position="104"/>
    </location>
</feature>
<sequence length="214" mass="24858">MLVKGDNRRWLRTWGDDELPWIANKTEDKDLKKKQTKRCSDAFLNNLCLDVGGEEGDDFAIPKIEYIDGDGDLNEDDVVENEDPFDLNREGSRPDKEVSTEMDKKSKLEFEYNTHDPKVKCNKMRPFMEEGYESPHQLKLCLTNHAIYTGYKIKFKKCDSVRLVVETNVHSTQHPIQETQEETQTIAVTEEEGNVYTQYEHDQSDEEDDGIEDT</sequence>
<evidence type="ECO:0000313" key="3">
    <source>
        <dbReference type="Proteomes" id="UP001157418"/>
    </source>
</evidence>
<reference evidence="2 3" key="1">
    <citation type="submission" date="2022-01" db="EMBL/GenBank/DDBJ databases">
        <authorList>
            <person name="Xiong W."/>
            <person name="Schranz E."/>
        </authorList>
    </citation>
    <scope>NUCLEOTIDE SEQUENCE [LARGE SCALE GENOMIC DNA]</scope>
</reference>
<protein>
    <recommendedName>
        <fullName evidence="4">Transposase MuDR plant domain-containing protein</fullName>
    </recommendedName>
</protein>
<dbReference type="Proteomes" id="UP001157418">
    <property type="component" value="Unassembled WGS sequence"/>
</dbReference>
<evidence type="ECO:0000313" key="2">
    <source>
        <dbReference type="EMBL" id="CAH1426009.1"/>
    </source>
</evidence>
<gene>
    <name evidence="2" type="ORF">LVIROSA_LOCUS13118</name>
</gene>
<feature type="region of interest" description="Disordered" evidence="1">
    <location>
        <begin position="82"/>
        <end position="104"/>
    </location>
</feature>
<evidence type="ECO:0000256" key="1">
    <source>
        <dbReference type="SAM" id="MobiDB-lite"/>
    </source>
</evidence>
<evidence type="ECO:0008006" key="4">
    <source>
        <dbReference type="Google" id="ProtNLM"/>
    </source>
</evidence>
<accession>A0AAU9MDU0</accession>
<keyword evidence="3" id="KW-1185">Reference proteome</keyword>